<comment type="caution">
    <text evidence="3">The sequence shown here is derived from an EMBL/GenBank/DDBJ whole genome shotgun (WGS) entry which is preliminary data.</text>
</comment>
<sequence>MDALSRGRGRPPRGQAPADLLPADGPVWTTTHVAAFQGVDERTVRRAAARGDLHHLRLTSRVLRFSRPCLMEHLHGRSCADLVYDEEILDAEQAAALLGVGMTTLLRAAAAGVIPSRHLAGTWRFSRAALLRCLCPEPPAAG</sequence>
<feature type="domain" description="Helix-turn-helix" evidence="2">
    <location>
        <begin position="89"/>
        <end position="132"/>
    </location>
</feature>
<dbReference type="Pfam" id="PF12728">
    <property type="entry name" value="HTH_17"/>
    <property type="match status" value="1"/>
</dbReference>
<dbReference type="Proteomes" id="UP000077701">
    <property type="component" value="Unassembled WGS sequence"/>
</dbReference>
<dbReference type="OrthoDB" id="9800023at2"/>
<dbReference type="AlphaFoldDB" id="A0A161LJ98"/>
<gene>
    <name evidence="3" type="ORF">PS9374_04629</name>
</gene>
<evidence type="ECO:0000313" key="4">
    <source>
        <dbReference type="Proteomes" id="UP000077701"/>
    </source>
</evidence>
<dbReference type="RefSeq" id="WP_068899943.1">
    <property type="nucleotide sequence ID" value="NZ_BDCX01000011.1"/>
</dbReference>
<reference evidence="4" key="2">
    <citation type="submission" date="2016-04" db="EMBL/GenBank/DDBJ databases">
        <title>Planomonospora sphaerica JCM9374 whole genome shotgun sequence.</title>
        <authorList>
            <person name="Suzuki T."/>
            <person name="Dohra H."/>
            <person name="Kodani S."/>
        </authorList>
    </citation>
    <scope>NUCLEOTIDE SEQUENCE [LARGE SCALE GENOMIC DNA]</scope>
    <source>
        <strain evidence="4">JCM 9374</strain>
    </source>
</reference>
<dbReference type="EMBL" id="BDCX01000011">
    <property type="protein sequence ID" value="GAT68964.1"/>
    <property type="molecule type" value="Genomic_DNA"/>
</dbReference>
<keyword evidence="4" id="KW-1185">Reference proteome</keyword>
<name>A0A161LJ98_9ACTN</name>
<evidence type="ECO:0000256" key="1">
    <source>
        <dbReference type="SAM" id="MobiDB-lite"/>
    </source>
</evidence>
<proteinExistence type="predicted"/>
<reference evidence="3 4" key="1">
    <citation type="journal article" date="2016" name="Genome Announc.">
        <title>Draft Genome Sequence of Planomonospora sphaerica JCM9374, a Rare Actinomycete.</title>
        <authorList>
            <person name="Dohra H."/>
            <person name="Suzuki T."/>
            <person name="Inoue Y."/>
            <person name="Kodani S."/>
        </authorList>
    </citation>
    <scope>NUCLEOTIDE SEQUENCE [LARGE SCALE GENOMIC DNA]</scope>
    <source>
        <strain evidence="3 4">JCM 9374</strain>
    </source>
</reference>
<organism evidence="3 4">
    <name type="scientific">Planomonospora sphaerica</name>
    <dbReference type="NCBI Taxonomy" id="161355"/>
    <lineage>
        <taxon>Bacteria</taxon>
        <taxon>Bacillati</taxon>
        <taxon>Actinomycetota</taxon>
        <taxon>Actinomycetes</taxon>
        <taxon>Streptosporangiales</taxon>
        <taxon>Streptosporangiaceae</taxon>
        <taxon>Planomonospora</taxon>
    </lineage>
</organism>
<protein>
    <submittedName>
        <fullName evidence="3">Helix-turn-helix domain protein</fullName>
    </submittedName>
</protein>
<accession>A0A161LJ98</accession>
<dbReference type="STRING" id="161355.PS9374_04629"/>
<evidence type="ECO:0000313" key="3">
    <source>
        <dbReference type="EMBL" id="GAT68964.1"/>
    </source>
</evidence>
<dbReference type="InterPro" id="IPR041657">
    <property type="entry name" value="HTH_17"/>
</dbReference>
<evidence type="ECO:0000259" key="2">
    <source>
        <dbReference type="Pfam" id="PF12728"/>
    </source>
</evidence>
<feature type="region of interest" description="Disordered" evidence="1">
    <location>
        <begin position="1"/>
        <end position="22"/>
    </location>
</feature>